<dbReference type="GO" id="GO:0019062">
    <property type="term" value="P:virion attachment to host cell"/>
    <property type="evidence" value="ECO:0007669"/>
    <property type="project" value="UniProtKB-KW"/>
</dbReference>
<keyword evidence="7" id="KW-1185">Reference proteome</keyword>
<keyword evidence="3" id="KW-1161">Viral attachment to host cell</keyword>
<dbReference type="Pfam" id="PF11133">
    <property type="entry name" value="Phage_head_fibr"/>
    <property type="match status" value="1"/>
</dbReference>
<keyword evidence="4" id="KW-0946">Virion</keyword>
<accession>A0A142IG89</accession>
<proteinExistence type="predicted"/>
<evidence type="ECO:0000256" key="4">
    <source>
        <dbReference type="ARBA" id="ARBA00022844"/>
    </source>
</evidence>
<keyword evidence="2" id="KW-0945">Host-virus interaction</keyword>
<name>A0A142IG89_9CAUD</name>
<dbReference type="Gene3D" id="6.10.140.1630">
    <property type="match status" value="1"/>
</dbReference>
<dbReference type="GO" id="GO:0044423">
    <property type="term" value="C:virion component"/>
    <property type="evidence" value="ECO:0007669"/>
    <property type="project" value="UniProtKB-KW"/>
</dbReference>
<evidence type="ECO:0000256" key="3">
    <source>
        <dbReference type="ARBA" id="ARBA00022804"/>
    </source>
</evidence>
<dbReference type="EMBL" id="KU831549">
    <property type="protein sequence ID" value="AMR58244.1"/>
    <property type="molecule type" value="Genomic_DNA"/>
</dbReference>
<gene>
    <name evidence="6" type="ORF">Goe1_c00180</name>
</gene>
<dbReference type="GO" id="GO:0046718">
    <property type="term" value="P:symbiont entry into host cell"/>
    <property type="evidence" value="ECO:0007669"/>
    <property type="project" value="UniProtKB-KW"/>
</dbReference>
<evidence type="ECO:0000256" key="5">
    <source>
        <dbReference type="ARBA" id="ARBA00023296"/>
    </source>
</evidence>
<keyword evidence="5" id="KW-1160">Virus entry into host cell</keyword>
<evidence type="ECO:0000256" key="2">
    <source>
        <dbReference type="ARBA" id="ARBA00022581"/>
    </source>
</evidence>
<reference evidence="6 7" key="1">
    <citation type="submission" date="2016-02" db="EMBL/GenBank/DDBJ databases">
        <title>Genome sequence of Bacillus subtilis phage vB_BsuP_Goe1.</title>
        <authorList>
            <person name="Hertel R."/>
            <person name="Willms I.M."/>
            <person name="Daniel R."/>
        </authorList>
    </citation>
    <scope>NUCLEOTIDE SEQUENCE [LARGE SCALE GENOMIC DNA]</scope>
</reference>
<protein>
    <submittedName>
        <fullName evidence="6">Head fiber protein</fullName>
    </submittedName>
</protein>
<dbReference type="Proteomes" id="UP000222854">
    <property type="component" value="Segment"/>
</dbReference>
<evidence type="ECO:0000313" key="7">
    <source>
        <dbReference type="Proteomes" id="UP000222854"/>
    </source>
</evidence>
<evidence type="ECO:0000256" key="1">
    <source>
        <dbReference type="ARBA" id="ARBA00004328"/>
    </source>
</evidence>
<organism evidence="6 7">
    <name type="scientific">Bacillus phage vB_BsuP-Goe1</name>
    <dbReference type="NCBI Taxonomy" id="1807511"/>
    <lineage>
        <taxon>Viruses</taxon>
        <taxon>Duplodnaviria</taxon>
        <taxon>Heunggongvirae</taxon>
        <taxon>Uroviricota</taxon>
        <taxon>Caudoviricetes</taxon>
        <taxon>Salasmaviridae</taxon>
        <taxon>Picovirinae</taxon>
        <taxon>Beecentumtrevirus</taxon>
        <taxon>Beecentumtrevirus Goe1</taxon>
    </lineage>
</organism>
<evidence type="ECO:0000313" key="6">
    <source>
        <dbReference type="EMBL" id="AMR58244.1"/>
    </source>
</evidence>
<dbReference type="InterPro" id="IPR022741">
    <property type="entry name" value="Phage_B103_Gp8"/>
</dbReference>
<sequence length="257" mass="27627">MYSFTAYAKSDIVAFHLLKFSSSENNIEISYADEDTIPEYVSIRDLKAGDKTTIDLYPLVAWKVIAQEDITTGDRVSVGKNGQVKKTTDLRTTFGYAVSPAKAGQLVTVAISTVFDTIITPDDLGDVDDDVKAFLKSNTTDANKAKLRDLLVSNLDVKAFLNGSTSEDNKVNLRNLLVSNPAILAFLNANPDTNTQATLRTMIGAGTPYTLPAATTTTLGGVKRIPAFGNSTATDVATLVKDFNNLLAAMRTAGYIL</sequence>
<comment type="subcellular location">
    <subcellularLocation>
        <location evidence="1">Virion</location>
    </subcellularLocation>
</comment>